<accession>A0A318I2L1</accession>
<evidence type="ECO:0000313" key="1">
    <source>
        <dbReference type="EMBL" id="PXX25114.1"/>
    </source>
</evidence>
<name>A0A318I2L1_BURPY</name>
<evidence type="ECO:0000313" key="2">
    <source>
        <dbReference type="Proteomes" id="UP000247755"/>
    </source>
</evidence>
<dbReference type="RefSeq" id="WP_072443946.1">
    <property type="nucleotide sequence ID" value="NZ_QJJY01000029.1"/>
</dbReference>
<organism evidence="1 2">
    <name type="scientific">Burkholderia pyrrocinia</name>
    <name type="common">Pseudomonas pyrrocinia</name>
    <dbReference type="NCBI Taxonomy" id="60550"/>
    <lineage>
        <taxon>Bacteria</taxon>
        <taxon>Pseudomonadati</taxon>
        <taxon>Pseudomonadota</taxon>
        <taxon>Betaproteobacteria</taxon>
        <taxon>Burkholderiales</taxon>
        <taxon>Burkholderiaceae</taxon>
        <taxon>Burkholderia</taxon>
        <taxon>Burkholderia cepacia complex</taxon>
    </lineage>
</organism>
<comment type="caution">
    <text evidence="1">The sequence shown here is derived from an EMBL/GenBank/DDBJ whole genome shotgun (WGS) entry which is preliminary data.</text>
</comment>
<dbReference type="Proteomes" id="UP000247755">
    <property type="component" value="Unassembled WGS sequence"/>
</dbReference>
<protein>
    <submittedName>
        <fullName evidence="1">Uncharacterized protein</fullName>
    </submittedName>
</protein>
<reference evidence="1 2" key="1">
    <citation type="submission" date="2018-05" db="EMBL/GenBank/DDBJ databases">
        <title>Comparative genomics of bacterial root endophytes of switchgrass collected from native prairies over two seasons.</title>
        <authorList>
            <person name="Tang Y."/>
        </authorList>
    </citation>
    <scope>NUCLEOTIDE SEQUENCE [LARGE SCALE GENOMIC DNA]</scope>
    <source>
        <strain evidence="1 2">NFIX32</strain>
    </source>
</reference>
<dbReference type="AlphaFoldDB" id="A0A318I2L1"/>
<gene>
    <name evidence="1" type="ORF">NA66_102967</name>
</gene>
<proteinExistence type="predicted"/>
<dbReference type="EMBL" id="QJJY01000029">
    <property type="protein sequence ID" value="PXX25114.1"/>
    <property type="molecule type" value="Genomic_DNA"/>
</dbReference>
<sequence>MFHVNDQVRFLDFVDLETRARDGLVDIVNRLESLKRPPVAAEREQLALCKAILDVVYRSKTSSGDVAEVCDPLFVATRALLASKSLVNPPLLTEDEGQLIFGADGASGASGASGANGADPEPAAITLVALVLGILVVDGATPPPVKVADGRTVPDDDSGLMNAFTRQFFAAVGEANSYGALAQRVLALLCIEGDPDGRGGEKPGVVATEFARVMRGLQARKIQADEPQLRRRINEELNTVQNIGSQDAIADLGIDLPNLEDLEDANIVADNVRVMGPMIVAAMFDELKVFQVVDRIVEQFQHGTLPIGPGNAGKLLYRYWRETPNRISEQERKNFAAITLGVPGGDPNTAGNREFNDLWIRFVSSVSSFVRQTEVDALLRASVPNPINHQQVRKAARDLAGNLSLHGYGMAHYAAREIQSQVKFMIDLLQDPEIRGCYGAKDMWQVIDQVATYDLGGARTSSRYRTLATCGTIITAWLANNVDRVNKATGPLLSIDQIANPDVSSNHKSTVDPTDYDLVNACELWLADTATTDTQIEQFSQPREAPQMTSKPVPIPAMAREMLDGVGDIGAGIGLGTGVPVTAGYGVGTHNGASYYSNRPH</sequence>